<organism evidence="2 3">
    <name type="scientific">Ignelater luminosus</name>
    <name type="common">Cucubano</name>
    <name type="synonym">Pyrophorus luminosus</name>
    <dbReference type="NCBI Taxonomy" id="2038154"/>
    <lineage>
        <taxon>Eukaryota</taxon>
        <taxon>Metazoa</taxon>
        <taxon>Ecdysozoa</taxon>
        <taxon>Arthropoda</taxon>
        <taxon>Hexapoda</taxon>
        <taxon>Insecta</taxon>
        <taxon>Pterygota</taxon>
        <taxon>Neoptera</taxon>
        <taxon>Endopterygota</taxon>
        <taxon>Coleoptera</taxon>
        <taxon>Polyphaga</taxon>
        <taxon>Elateriformia</taxon>
        <taxon>Elateroidea</taxon>
        <taxon>Elateridae</taxon>
        <taxon>Agrypninae</taxon>
        <taxon>Pyrophorini</taxon>
        <taxon>Ignelater</taxon>
    </lineage>
</organism>
<name>A0A8K0C572_IGNLU</name>
<feature type="region of interest" description="Disordered" evidence="1">
    <location>
        <begin position="82"/>
        <end position="103"/>
    </location>
</feature>
<dbReference type="EMBL" id="VTPC01091259">
    <property type="protein sequence ID" value="KAF2878897.1"/>
    <property type="molecule type" value="Genomic_DNA"/>
</dbReference>
<feature type="region of interest" description="Disordered" evidence="1">
    <location>
        <begin position="1"/>
        <end position="27"/>
    </location>
</feature>
<feature type="compositionally biased region" description="Basic residues" evidence="1">
    <location>
        <begin position="9"/>
        <end position="19"/>
    </location>
</feature>
<reference evidence="2" key="1">
    <citation type="submission" date="2019-08" db="EMBL/GenBank/DDBJ databases">
        <title>The genome of the North American firefly Photinus pyralis.</title>
        <authorList>
            <consortium name="Photinus pyralis genome working group"/>
            <person name="Fallon T.R."/>
            <person name="Sander Lower S.E."/>
            <person name="Weng J.-K."/>
        </authorList>
    </citation>
    <scope>NUCLEOTIDE SEQUENCE</scope>
    <source>
        <strain evidence="2">TRF0915ILg1</strain>
        <tissue evidence="2">Whole body</tissue>
    </source>
</reference>
<evidence type="ECO:0000256" key="1">
    <source>
        <dbReference type="SAM" id="MobiDB-lite"/>
    </source>
</evidence>
<proteinExistence type="predicted"/>
<evidence type="ECO:0000313" key="3">
    <source>
        <dbReference type="Proteomes" id="UP000801492"/>
    </source>
</evidence>
<protein>
    <submittedName>
        <fullName evidence="2">Uncharacterized protein</fullName>
    </submittedName>
</protein>
<dbReference type="Proteomes" id="UP000801492">
    <property type="component" value="Unassembled WGS sequence"/>
</dbReference>
<dbReference type="AlphaFoldDB" id="A0A8K0C572"/>
<dbReference type="OrthoDB" id="6782199at2759"/>
<sequence length="135" mass="15400">MTFMVPVCRKTKGRKKSKTNSKIDESREGFQKLIQEKVLKSMRKDKECPIKRIKNKEGQVLTENKDIMRWKKHFWDILEEQDADGGGGEMEAHSAVDPVSGMVSASRENCHGVTMEEYLEALERVKLGKSPATTE</sequence>
<evidence type="ECO:0000313" key="2">
    <source>
        <dbReference type="EMBL" id="KAF2878897.1"/>
    </source>
</evidence>
<accession>A0A8K0C572</accession>
<keyword evidence="3" id="KW-1185">Reference proteome</keyword>
<gene>
    <name evidence="2" type="ORF">ILUMI_27274</name>
</gene>
<comment type="caution">
    <text evidence="2">The sequence shown here is derived from an EMBL/GenBank/DDBJ whole genome shotgun (WGS) entry which is preliminary data.</text>
</comment>